<dbReference type="SUPFAM" id="SSF102114">
    <property type="entry name" value="Radical SAM enzymes"/>
    <property type="match status" value="1"/>
</dbReference>
<evidence type="ECO:0000256" key="1">
    <source>
        <dbReference type="ARBA" id="ARBA00001966"/>
    </source>
</evidence>
<reference evidence="11" key="1">
    <citation type="journal article" date="2020" name="bioRxiv">
        <title>A rank-normalized archaeal taxonomy based on genome phylogeny resolves widespread incomplete and uneven classifications.</title>
        <authorList>
            <person name="Rinke C."/>
            <person name="Chuvochina M."/>
            <person name="Mussig A.J."/>
            <person name="Chaumeil P.-A."/>
            <person name="Waite D.W."/>
            <person name="Whitman W.B."/>
            <person name="Parks D.H."/>
            <person name="Hugenholtz P."/>
        </authorList>
    </citation>
    <scope>NUCLEOTIDE SEQUENCE [LARGE SCALE GENOMIC DNA]</scope>
</reference>
<keyword evidence="4" id="KW-0949">S-adenosyl-L-methionine</keyword>
<dbReference type="PANTHER" id="PTHR43409">
    <property type="entry name" value="ANAEROBIC MAGNESIUM-PROTOPORPHYRIN IX MONOMETHYL ESTER CYCLASE-RELATED"/>
    <property type="match status" value="1"/>
</dbReference>
<dbReference type="GO" id="GO:0051539">
    <property type="term" value="F:4 iron, 4 sulfur cluster binding"/>
    <property type="evidence" value="ECO:0007669"/>
    <property type="project" value="UniProtKB-KW"/>
</dbReference>
<dbReference type="PANTHER" id="PTHR43409:SF7">
    <property type="entry name" value="BLL1977 PROTEIN"/>
    <property type="match status" value="1"/>
</dbReference>
<dbReference type="InterPro" id="IPR007197">
    <property type="entry name" value="rSAM"/>
</dbReference>
<proteinExistence type="predicted"/>
<dbReference type="GO" id="GO:0046872">
    <property type="term" value="F:metal ion binding"/>
    <property type="evidence" value="ECO:0007669"/>
    <property type="project" value="UniProtKB-KW"/>
</dbReference>
<evidence type="ECO:0000256" key="3">
    <source>
        <dbReference type="ARBA" id="ARBA00022679"/>
    </source>
</evidence>
<sequence>MKIVLLEPVGTGIPPLGLLYLSACLKKAGFQDITLCSINESAGSFKRSREFFLQQLSEKPLVLVTSTTPVWKNAFELAKIAKEKGCTIVVGGPAPSIFGKQVLERYPFIDAAVIGEGELVIGKVAKAAAAKKGFEGIPGVVWRKNAKIVENEKNPLIQDLNSLPFPDFGLLDFPTYHGAFSIMTSRGCPYNCEFCFKPVHGNIFRARSPKSVLEEIKWIIQEFPQEFEKAGRTIVFADDIFNFDLERSKAIARAIINVGLKIRLVSVNGFHVRTVDFELFQLLKKAGLEVLWFGVDSGSERVLKNLGKGITLEMVRNAVKLAKKAGIPTVGAHFIIGLSGETLEAARETIAFARSLPLDEVGFNHANVLPGTRLWDYALKHGTLLHETDGFDFSAFKQLNSGVIFETPEFPKKDREKAFEEAVQVIDYFRRKHIMTPKRFLLFLKEIKSLDDFFWALGRIKVFLFAKNLRAQKRPPKPSDLKSQNPFSSSD</sequence>
<dbReference type="PROSITE" id="PS51918">
    <property type="entry name" value="RADICAL_SAM"/>
    <property type="match status" value="1"/>
</dbReference>
<accession>A0A7J4JVW6</accession>
<dbReference type="GO" id="GO:0003824">
    <property type="term" value="F:catalytic activity"/>
    <property type="evidence" value="ECO:0007669"/>
    <property type="project" value="InterPro"/>
</dbReference>
<keyword evidence="6" id="KW-0408">Iron</keyword>
<dbReference type="InterPro" id="IPR034466">
    <property type="entry name" value="Methyltransferase_Class_B"/>
</dbReference>
<protein>
    <submittedName>
        <fullName evidence="10">Radical SAM protein</fullName>
    </submittedName>
</protein>
<evidence type="ECO:0000256" key="5">
    <source>
        <dbReference type="ARBA" id="ARBA00022723"/>
    </source>
</evidence>
<dbReference type="EMBL" id="DUFW01000004">
    <property type="protein sequence ID" value="HIH21110.1"/>
    <property type="molecule type" value="Genomic_DNA"/>
</dbReference>
<dbReference type="AlphaFoldDB" id="A0A7J4JVW6"/>
<dbReference type="SFLD" id="SFLDS00029">
    <property type="entry name" value="Radical_SAM"/>
    <property type="match status" value="1"/>
</dbReference>
<evidence type="ECO:0000259" key="9">
    <source>
        <dbReference type="PROSITE" id="PS51918"/>
    </source>
</evidence>
<comment type="caution">
    <text evidence="10">The sequence shown here is derived from an EMBL/GenBank/DDBJ whole genome shotgun (WGS) entry which is preliminary data.</text>
</comment>
<dbReference type="InterPro" id="IPR023404">
    <property type="entry name" value="rSAM_horseshoe"/>
</dbReference>
<comment type="cofactor">
    <cofactor evidence="1">
        <name>[4Fe-4S] cluster</name>
        <dbReference type="ChEBI" id="CHEBI:49883"/>
    </cofactor>
</comment>
<dbReference type="Gene3D" id="3.40.50.280">
    <property type="entry name" value="Cobalamin-binding domain"/>
    <property type="match status" value="1"/>
</dbReference>
<dbReference type="SMART" id="SM00729">
    <property type="entry name" value="Elp3"/>
    <property type="match status" value="1"/>
</dbReference>
<dbReference type="Proteomes" id="UP000590964">
    <property type="component" value="Unassembled WGS sequence"/>
</dbReference>
<dbReference type="Pfam" id="PF02310">
    <property type="entry name" value="B12-binding"/>
    <property type="match status" value="1"/>
</dbReference>
<evidence type="ECO:0000259" key="8">
    <source>
        <dbReference type="PROSITE" id="PS51332"/>
    </source>
</evidence>
<keyword evidence="3" id="KW-0808">Transferase</keyword>
<feature type="domain" description="B12-binding" evidence="8">
    <location>
        <begin position="1"/>
        <end position="135"/>
    </location>
</feature>
<keyword evidence="7" id="KW-0411">Iron-sulfur</keyword>
<feature type="domain" description="Radical SAM core" evidence="9">
    <location>
        <begin position="174"/>
        <end position="406"/>
    </location>
</feature>
<dbReference type="GO" id="GO:0031419">
    <property type="term" value="F:cobalamin binding"/>
    <property type="evidence" value="ECO:0007669"/>
    <property type="project" value="InterPro"/>
</dbReference>
<dbReference type="InterPro" id="IPR006638">
    <property type="entry name" value="Elp3/MiaA/NifB-like_rSAM"/>
</dbReference>
<dbReference type="Gene3D" id="3.80.30.20">
    <property type="entry name" value="tm_1862 like domain"/>
    <property type="match status" value="1"/>
</dbReference>
<name>A0A7J4JVW6_9ARCH</name>
<dbReference type="InterPro" id="IPR051198">
    <property type="entry name" value="BchE-like"/>
</dbReference>
<dbReference type="CDD" id="cd01335">
    <property type="entry name" value="Radical_SAM"/>
    <property type="match status" value="1"/>
</dbReference>
<gene>
    <name evidence="10" type="ORF">HA222_00405</name>
</gene>
<evidence type="ECO:0000256" key="4">
    <source>
        <dbReference type="ARBA" id="ARBA00022691"/>
    </source>
</evidence>
<dbReference type="InterPro" id="IPR058240">
    <property type="entry name" value="rSAM_sf"/>
</dbReference>
<dbReference type="SFLD" id="SFLDG01123">
    <property type="entry name" value="methyltransferase_(Class_B)"/>
    <property type="match status" value="1"/>
</dbReference>
<keyword evidence="5" id="KW-0479">Metal-binding</keyword>
<evidence type="ECO:0000313" key="11">
    <source>
        <dbReference type="Proteomes" id="UP000590964"/>
    </source>
</evidence>
<dbReference type="PROSITE" id="PS51332">
    <property type="entry name" value="B12_BINDING"/>
    <property type="match status" value="1"/>
</dbReference>
<dbReference type="CDD" id="cd02068">
    <property type="entry name" value="radical_SAM_B12_BD"/>
    <property type="match status" value="1"/>
</dbReference>
<evidence type="ECO:0000313" key="10">
    <source>
        <dbReference type="EMBL" id="HIH21110.1"/>
    </source>
</evidence>
<evidence type="ECO:0000256" key="6">
    <source>
        <dbReference type="ARBA" id="ARBA00023004"/>
    </source>
</evidence>
<dbReference type="InterPro" id="IPR006158">
    <property type="entry name" value="Cobalamin-bd"/>
</dbReference>
<organism evidence="10 11">
    <name type="scientific">Candidatus Iainarchaeum sp</name>
    <dbReference type="NCBI Taxonomy" id="3101447"/>
    <lineage>
        <taxon>Archaea</taxon>
        <taxon>Candidatus Iainarchaeota</taxon>
        <taxon>Candidatus Iainarchaeia</taxon>
        <taxon>Candidatus Iainarchaeales</taxon>
        <taxon>Candidatus Iainarchaeaceae</taxon>
        <taxon>Candidatus Iainarchaeum</taxon>
    </lineage>
</organism>
<dbReference type="SFLD" id="SFLDG01082">
    <property type="entry name" value="B12-binding_domain_containing"/>
    <property type="match status" value="1"/>
</dbReference>
<evidence type="ECO:0000256" key="7">
    <source>
        <dbReference type="ARBA" id="ARBA00023014"/>
    </source>
</evidence>
<keyword evidence="2" id="KW-0489">Methyltransferase</keyword>
<dbReference type="Pfam" id="PF04055">
    <property type="entry name" value="Radical_SAM"/>
    <property type="match status" value="1"/>
</dbReference>
<evidence type="ECO:0000256" key="2">
    <source>
        <dbReference type="ARBA" id="ARBA00022603"/>
    </source>
</evidence>